<dbReference type="EMBL" id="LAZR01026521">
    <property type="protein sequence ID" value="KKL68468.1"/>
    <property type="molecule type" value="Genomic_DNA"/>
</dbReference>
<name>A0A0F9E360_9ZZZZ</name>
<comment type="caution">
    <text evidence="1">The sequence shown here is derived from an EMBL/GenBank/DDBJ whole genome shotgun (WGS) entry which is preliminary data.</text>
</comment>
<organism evidence="1">
    <name type="scientific">marine sediment metagenome</name>
    <dbReference type="NCBI Taxonomy" id="412755"/>
    <lineage>
        <taxon>unclassified sequences</taxon>
        <taxon>metagenomes</taxon>
        <taxon>ecological metagenomes</taxon>
    </lineage>
</organism>
<sequence length="87" mass="10035">MKMTITNRGQIKKFWIVTDPSPFSELADICFETTVEGLFYQFKGGLTVKQDDAAMFLSEMDAQHEALYRLEARDLASSWKPFFQMDA</sequence>
<protein>
    <submittedName>
        <fullName evidence="1">Uncharacterized protein</fullName>
    </submittedName>
</protein>
<evidence type="ECO:0000313" key="1">
    <source>
        <dbReference type="EMBL" id="KKL68468.1"/>
    </source>
</evidence>
<proteinExistence type="predicted"/>
<reference evidence="1" key="1">
    <citation type="journal article" date="2015" name="Nature">
        <title>Complex archaea that bridge the gap between prokaryotes and eukaryotes.</title>
        <authorList>
            <person name="Spang A."/>
            <person name="Saw J.H."/>
            <person name="Jorgensen S.L."/>
            <person name="Zaremba-Niedzwiedzka K."/>
            <person name="Martijn J."/>
            <person name="Lind A.E."/>
            <person name="van Eijk R."/>
            <person name="Schleper C."/>
            <person name="Guy L."/>
            <person name="Ettema T.J."/>
        </authorList>
    </citation>
    <scope>NUCLEOTIDE SEQUENCE</scope>
</reference>
<dbReference type="AlphaFoldDB" id="A0A0F9E360"/>
<accession>A0A0F9E360</accession>
<gene>
    <name evidence="1" type="ORF">LCGC14_2124660</name>
</gene>